<proteinExistence type="inferred from homology"/>
<comment type="similarity">
    <text evidence="5">Belongs to the complex I subunit 2 family.</text>
</comment>
<dbReference type="GO" id="GO:0008137">
    <property type="term" value="F:NADH dehydrogenase (ubiquinone) activity"/>
    <property type="evidence" value="ECO:0007669"/>
    <property type="project" value="InterPro"/>
</dbReference>
<evidence type="ECO:0000256" key="2">
    <source>
        <dbReference type="ARBA" id="ARBA00022692"/>
    </source>
</evidence>
<keyword evidence="4 5" id="KW-0472">Membrane</keyword>
<feature type="transmembrane region" description="Helical" evidence="5">
    <location>
        <begin position="328"/>
        <end position="350"/>
    </location>
</feature>
<dbReference type="eggNOG" id="COG1007">
    <property type="taxonomic scope" value="Bacteria"/>
</dbReference>
<accession>A0A0W0YNB3</accession>
<dbReference type="GO" id="GO:0042773">
    <property type="term" value="P:ATP synthesis coupled electron transport"/>
    <property type="evidence" value="ECO:0007669"/>
    <property type="project" value="InterPro"/>
</dbReference>
<dbReference type="OrthoDB" id="9768329at2"/>
<evidence type="ECO:0000259" key="7">
    <source>
        <dbReference type="Pfam" id="PF00361"/>
    </source>
</evidence>
<evidence type="ECO:0000256" key="1">
    <source>
        <dbReference type="ARBA" id="ARBA00004127"/>
    </source>
</evidence>
<dbReference type="GO" id="GO:0050136">
    <property type="term" value="F:NADH dehydrogenase (quinone) (non-electrogenic) activity"/>
    <property type="evidence" value="ECO:0007669"/>
    <property type="project" value="UniProtKB-UniRule"/>
</dbReference>
<dbReference type="RefSeq" id="WP_027272539.1">
    <property type="nucleotide sequence ID" value="NZ_CAAAJE010000002.1"/>
</dbReference>
<feature type="transmembrane region" description="Helical" evidence="5">
    <location>
        <begin position="371"/>
        <end position="394"/>
    </location>
</feature>
<keyword evidence="3 5" id="KW-1133">Transmembrane helix</keyword>
<organism evidence="8 9">
    <name type="scientific">Legionella sainthelensi</name>
    <dbReference type="NCBI Taxonomy" id="28087"/>
    <lineage>
        <taxon>Bacteria</taxon>
        <taxon>Pseudomonadati</taxon>
        <taxon>Pseudomonadota</taxon>
        <taxon>Gammaproteobacteria</taxon>
        <taxon>Legionellales</taxon>
        <taxon>Legionellaceae</taxon>
        <taxon>Legionella</taxon>
    </lineage>
</organism>
<comment type="catalytic activity">
    <reaction evidence="5">
        <text>a quinone + NADH + 5 H(+)(in) = a quinol + NAD(+) + 4 H(+)(out)</text>
        <dbReference type="Rhea" id="RHEA:57888"/>
        <dbReference type="ChEBI" id="CHEBI:15378"/>
        <dbReference type="ChEBI" id="CHEBI:24646"/>
        <dbReference type="ChEBI" id="CHEBI:57540"/>
        <dbReference type="ChEBI" id="CHEBI:57945"/>
        <dbReference type="ChEBI" id="CHEBI:132124"/>
    </reaction>
</comment>
<feature type="transmembrane region" description="Helical" evidence="5">
    <location>
        <begin position="204"/>
        <end position="230"/>
    </location>
</feature>
<dbReference type="InterPro" id="IPR001750">
    <property type="entry name" value="ND/Mrp_TM"/>
</dbReference>
<dbReference type="GO" id="GO:0005886">
    <property type="term" value="C:plasma membrane"/>
    <property type="evidence" value="ECO:0007669"/>
    <property type="project" value="UniProtKB-SubCell"/>
</dbReference>
<dbReference type="STRING" id="28087.Lsai_0972"/>
<evidence type="ECO:0000313" key="9">
    <source>
        <dbReference type="Proteomes" id="UP000054621"/>
    </source>
</evidence>
<feature type="transmembrane region" description="Helical" evidence="5">
    <location>
        <begin position="78"/>
        <end position="94"/>
    </location>
</feature>
<evidence type="ECO:0000256" key="5">
    <source>
        <dbReference type="HAMAP-Rule" id="MF_00445"/>
    </source>
</evidence>
<dbReference type="Proteomes" id="UP000054621">
    <property type="component" value="Unassembled WGS sequence"/>
</dbReference>
<dbReference type="NCBIfam" id="TIGR01770">
    <property type="entry name" value="NDH_I_N"/>
    <property type="match status" value="1"/>
</dbReference>
<evidence type="ECO:0000256" key="6">
    <source>
        <dbReference type="RuleBase" id="RU000320"/>
    </source>
</evidence>
<dbReference type="AlphaFoldDB" id="A0A0W0YNB3"/>
<dbReference type="GO" id="GO:0012505">
    <property type="term" value="C:endomembrane system"/>
    <property type="evidence" value="ECO:0007669"/>
    <property type="project" value="UniProtKB-SubCell"/>
</dbReference>
<feature type="transmembrane region" description="Helical" evidence="5">
    <location>
        <begin position="460"/>
        <end position="479"/>
    </location>
</feature>
<evidence type="ECO:0000256" key="4">
    <source>
        <dbReference type="ARBA" id="ARBA00023136"/>
    </source>
</evidence>
<feature type="transmembrane region" description="Helical" evidence="5">
    <location>
        <begin position="12"/>
        <end position="31"/>
    </location>
</feature>
<comment type="function">
    <text evidence="5">NDH-1 shuttles electrons from NADH, via FMN and iron-sulfur (Fe-S) centers, to quinones in the respiratory chain. The immediate electron acceptor for the enzyme in this species is believed to be ubiquinone. Couples the redox reaction to proton translocation (for every two electrons transferred, four hydrogen ions are translocated across the cytoplasmic membrane), and thus conserves the redox energy in a proton gradient.</text>
</comment>
<keyword evidence="5" id="KW-1003">Cell membrane</keyword>
<comment type="subunit">
    <text evidence="5">NDH-1 is composed of 14 different subunits. Subunits NuoA, H, J, K, L, M, N constitute the membrane sector of the complex.</text>
</comment>
<evidence type="ECO:0000256" key="3">
    <source>
        <dbReference type="ARBA" id="ARBA00022989"/>
    </source>
</evidence>
<evidence type="ECO:0000313" key="8">
    <source>
        <dbReference type="EMBL" id="KTD58365.1"/>
    </source>
</evidence>
<keyword evidence="5" id="KW-0520">NAD</keyword>
<feature type="domain" description="NADH:quinone oxidoreductase/Mrp antiporter transmembrane" evidence="7">
    <location>
        <begin position="125"/>
        <end position="421"/>
    </location>
</feature>
<feature type="transmembrane region" description="Helical" evidence="5">
    <location>
        <begin position="406"/>
        <end position="426"/>
    </location>
</feature>
<dbReference type="InterPro" id="IPR010096">
    <property type="entry name" value="NADH-Q_OxRdtase_suN/2"/>
</dbReference>
<comment type="subcellular location">
    <subcellularLocation>
        <location evidence="5">Cell membrane</location>
        <topology evidence="5">Multi-pass membrane protein</topology>
    </subcellularLocation>
    <subcellularLocation>
        <location evidence="1">Endomembrane system</location>
        <topology evidence="1">Multi-pass membrane protein</topology>
    </subcellularLocation>
    <subcellularLocation>
        <location evidence="6">Membrane</location>
        <topology evidence="6">Multi-pass membrane protein</topology>
    </subcellularLocation>
</comment>
<feature type="transmembrane region" description="Helical" evidence="5">
    <location>
        <begin position="301"/>
        <end position="322"/>
    </location>
</feature>
<keyword evidence="5" id="KW-1278">Translocase</keyword>
<dbReference type="HAMAP" id="MF_00445">
    <property type="entry name" value="NDH1_NuoN_1"/>
    <property type="match status" value="1"/>
</dbReference>
<dbReference type="EMBL" id="LNYV01000013">
    <property type="protein sequence ID" value="KTD58365.1"/>
    <property type="molecule type" value="Genomic_DNA"/>
</dbReference>
<dbReference type="PANTHER" id="PTHR22773">
    <property type="entry name" value="NADH DEHYDROGENASE"/>
    <property type="match status" value="1"/>
</dbReference>
<name>A0A0W0YNB3_9GAMM</name>
<dbReference type="PRINTS" id="PR01434">
    <property type="entry name" value="NADHDHGNASE5"/>
</dbReference>
<comment type="caution">
    <text evidence="8">The sequence shown here is derived from an EMBL/GenBank/DDBJ whole genome shotgun (WGS) entry which is preliminary data.</text>
</comment>
<feature type="transmembrane region" description="Helical" evidence="5">
    <location>
        <begin position="273"/>
        <end position="294"/>
    </location>
</feature>
<dbReference type="Pfam" id="PF00361">
    <property type="entry name" value="Proton_antipo_M"/>
    <property type="match status" value="1"/>
</dbReference>
<feature type="transmembrane region" description="Helical" evidence="5">
    <location>
        <begin position="160"/>
        <end position="184"/>
    </location>
</feature>
<keyword evidence="2 5" id="KW-0812">Transmembrane</keyword>
<dbReference type="PATRIC" id="fig|28087.4.peg.1036"/>
<feature type="transmembrane region" description="Helical" evidence="5">
    <location>
        <begin position="106"/>
        <end position="123"/>
    </location>
</feature>
<keyword evidence="5" id="KW-0813">Transport</keyword>
<dbReference type="NCBIfam" id="NF004442">
    <property type="entry name" value="PRK05777.1-5"/>
    <property type="match status" value="1"/>
</dbReference>
<sequence>MTALLENIHVALPEMVVLATACIALLADLFLRHRYKSIAYFISCIGLIIAALISFFYIGMYKVITLSGLFISDDVANIMKFFIYITVLLSFIYSRNYIDERQMPSGDYYVLGMFSALGMMLLVSAHSLLTVFLGLELLSLPLYAMTAIRRTDGDSSEAAMKYFVMGSIASAMLLYGMSLIYGATGKLDLLDVANAIAANWQQQNALLSFALVFILSGVAFKLAAVPFHMWAPDVYQGAPSSVTLFISAAPKIAAVGMTFRLLTIGLVDISTQWQQILLVITLLSTGLGNLFAVVQSSIKRLLAYSAISHIGYALFGILAASASGYSAALYYIVVYAITSAAAFGLIVLMSSQGMEIDSVDDLKGLSKRSPWLAFMMLIIMFSMAGVPPTVGFLTKLLVLKALVDAQMTWVAVVGLFFTVIGAYYYLRIVKLMYFDKPISNEPVIVNKGNVFIFSFNCLSLLYLGIFPSALIVMCINAFAS</sequence>
<reference evidence="8 9" key="1">
    <citation type="submission" date="2015-11" db="EMBL/GenBank/DDBJ databases">
        <title>Genomic analysis of 38 Legionella species identifies large and diverse effector repertoires.</title>
        <authorList>
            <person name="Burstein D."/>
            <person name="Amaro F."/>
            <person name="Zusman T."/>
            <person name="Lifshitz Z."/>
            <person name="Cohen O."/>
            <person name="Gilbert J.A."/>
            <person name="Pupko T."/>
            <person name="Shuman H.A."/>
            <person name="Segal G."/>
        </authorList>
    </citation>
    <scope>NUCLEOTIDE SEQUENCE [LARGE SCALE GENOMIC DNA]</scope>
    <source>
        <strain evidence="8 9">Mt.St.Helens-4</strain>
    </source>
</reference>
<keyword evidence="5" id="KW-0830">Ubiquinone</keyword>
<gene>
    <name evidence="5 8" type="primary">nuoN</name>
    <name evidence="8" type="ORF">Lsai_0972</name>
</gene>
<feature type="transmembrane region" description="Helical" evidence="5">
    <location>
        <begin position="38"/>
        <end position="58"/>
    </location>
</feature>
<dbReference type="EC" id="7.1.1.-" evidence="5"/>
<protein>
    <recommendedName>
        <fullName evidence="5">NADH-quinone oxidoreductase subunit N</fullName>
        <ecNumber evidence="5">7.1.1.-</ecNumber>
    </recommendedName>
    <alternativeName>
        <fullName evidence="5">NADH dehydrogenase I subunit N</fullName>
    </alternativeName>
    <alternativeName>
        <fullName evidence="5">NDH-1 subunit N</fullName>
    </alternativeName>
</protein>
<keyword evidence="5" id="KW-0874">Quinone</keyword>
<dbReference type="GO" id="GO:0048038">
    <property type="term" value="F:quinone binding"/>
    <property type="evidence" value="ECO:0007669"/>
    <property type="project" value="UniProtKB-KW"/>
</dbReference>